<name>A0ABR9RWT0_9ACTN</name>
<dbReference type="InterPro" id="IPR029470">
    <property type="entry name" value="PDDEXK_4"/>
</dbReference>
<evidence type="ECO:0000313" key="1">
    <source>
        <dbReference type="EMBL" id="MBE7326031.1"/>
    </source>
</evidence>
<proteinExistence type="predicted"/>
<dbReference type="RefSeq" id="WP_193639363.1">
    <property type="nucleotide sequence ID" value="NZ_JADCSA010000024.1"/>
</dbReference>
<dbReference type="Pfam" id="PF14281">
    <property type="entry name" value="PDDEXK_4"/>
    <property type="match status" value="1"/>
</dbReference>
<dbReference type="EMBL" id="JADCSA010000024">
    <property type="protein sequence ID" value="MBE7326031.1"/>
    <property type="molecule type" value="Genomic_DNA"/>
</dbReference>
<organism evidence="1 2">
    <name type="scientific">Nocardioides malaquae</name>
    <dbReference type="NCBI Taxonomy" id="2773426"/>
    <lineage>
        <taxon>Bacteria</taxon>
        <taxon>Bacillati</taxon>
        <taxon>Actinomycetota</taxon>
        <taxon>Actinomycetes</taxon>
        <taxon>Propionibacteriales</taxon>
        <taxon>Nocardioidaceae</taxon>
        <taxon>Nocardioides</taxon>
    </lineage>
</organism>
<protein>
    <submittedName>
        <fullName evidence="1">PD-(D/E)XK nuclease family protein</fullName>
    </submittedName>
</protein>
<evidence type="ECO:0000313" key="2">
    <source>
        <dbReference type="Proteomes" id="UP000756387"/>
    </source>
</evidence>
<accession>A0ABR9RWT0</accession>
<gene>
    <name evidence="1" type="ORF">IEQ44_15380</name>
</gene>
<keyword evidence="2" id="KW-1185">Reference proteome</keyword>
<sequence>MNERLVTMLLPALSGSSAPAFNVFDVMHHGTHEKQLSNVFAWLLDRDGSHGLGSHFQDILVDAVNRHRASGTEIASGSFSVRQEVNVSGPDEPMDIADLVLEDDDTRLVIENYYTSDGHGHSYKRYLNYATLSGKQGVVVMLCARVNSAFLSGGWEKAAVVSYPDLIAPLTELIEGDARYRRTHPDQVAFLRHLHHRFVKDRTVNDHDMIQFIDAMCSSGQAKHYRTQSVEAAAVNFADSLRDRAHDQFGESRALLQRVKAALKNHASRHLVPQLAQVLGPDRVTEASANYAGIYQWTVNFAVAGREGDGEAPLQLKFGPSAWWANESDQSWQKVVTDPDYSRLFLTHRSTQEIRQSAVTLQEVLDGLAADDHRLRDELVNLLNGVD</sequence>
<dbReference type="Proteomes" id="UP000756387">
    <property type="component" value="Unassembled WGS sequence"/>
</dbReference>
<reference evidence="1 2" key="1">
    <citation type="submission" date="2020-10" db="EMBL/GenBank/DDBJ databases">
        <title>Nocardioides sp. isolated from sludge.</title>
        <authorList>
            <person name="Zhang X."/>
        </authorList>
    </citation>
    <scope>NUCLEOTIDE SEQUENCE [LARGE SCALE GENOMIC DNA]</scope>
    <source>
        <strain evidence="1 2">Y6</strain>
    </source>
</reference>
<comment type="caution">
    <text evidence="1">The sequence shown here is derived from an EMBL/GenBank/DDBJ whole genome shotgun (WGS) entry which is preliminary data.</text>
</comment>